<proteinExistence type="predicted"/>
<gene>
    <name evidence="1" type="ORF">F5144DRAFT_599977</name>
</gene>
<name>A0ACB7PJW3_9PEZI</name>
<accession>A0ACB7PJW3</accession>
<keyword evidence="2" id="KW-1185">Reference proteome</keyword>
<protein>
    <submittedName>
        <fullName evidence="1">Uncharacterized protein</fullName>
    </submittedName>
</protein>
<evidence type="ECO:0000313" key="2">
    <source>
        <dbReference type="Proteomes" id="UP000724584"/>
    </source>
</evidence>
<evidence type="ECO:0000313" key="1">
    <source>
        <dbReference type="EMBL" id="KAH6641333.1"/>
    </source>
</evidence>
<reference evidence="1 2" key="1">
    <citation type="journal article" date="2021" name="Nat. Commun.">
        <title>Genetic determinants of endophytism in the Arabidopsis root mycobiome.</title>
        <authorList>
            <person name="Mesny F."/>
            <person name="Miyauchi S."/>
            <person name="Thiergart T."/>
            <person name="Pickel B."/>
            <person name="Atanasova L."/>
            <person name="Karlsson M."/>
            <person name="Huettel B."/>
            <person name="Barry K.W."/>
            <person name="Haridas S."/>
            <person name="Chen C."/>
            <person name="Bauer D."/>
            <person name="Andreopoulos W."/>
            <person name="Pangilinan J."/>
            <person name="LaButti K."/>
            <person name="Riley R."/>
            <person name="Lipzen A."/>
            <person name="Clum A."/>
            <person name="Drula E."/>
            <person name="Henrissat B."/>
            <person name="Kohler A."/>
            <person name="Grigoriev I.V."/>
            <person name="Martin F.M."/>
            <person name="Hacquard S."/>
        </authorList>
    </citation>
    <scope>NUCLEOTIDE SEQUENCE [LARGE SCALE GENOMIC DNA]</scope>
    <source>
        <strain evidence="1 2">MPI-SDFR-AT-0079</strain>
    </source>
</reference>
<comment type="caution">
    <text evidence="1">The sequence shown here is derived from an EMBL/GenBank/DDBJ whole genome shotgun (WGS) entry which is preliminary data.</text>
</comment>
<dbReference type="EMBL" id="JAGIZQ010000002">
    <property type="protein sequence ID" value="KAH6641333.1"/>
    <property type="molecule type" value="Genomic_DNA"/>
</dbReference>
<sequence length="291" mass="31667">MAAPALRTIRQSFDDALPNYPNPNLGVAAHASISGDSTLNTDPPHFSIAAQQNWFNLGRIVLGHANIAGPNHAVNRECIYFNEVGTYHNSEGDVVRSAAEYLLHPVNQVIGGLGAPIRCQSEATTNRIRSDITYYRGPLAPVAPTPGNPGHGGNPEYKAIAVVEFKKRGVIKPNEFTTANRFANPATPPTQQQLDDAAMAAQNRPNRSYFAGDALILIKQAASYAIAHRTPYVALFDWDFLVLVHFTQLNLNNKYAGDFCEVQVIPYAQSQTMRAALLGFMAHAHTHAPVV</sequence>
<dbReference type="Proteomes" id="UP000724584">
    <property type="component" value="Unassembled WGS sequence"/>
</dbReference>
<organism evidence="1 2">
    <name type="scientific">Chaetomium tenue</name>
    <dbReference type="NCBI Taxonomy" id="1854479"/>
    <lineage>
        <taxon>Eukaryota</taxon>
        <taxon>Fungi</taxon>
        <taxon>Dikarya</taxon>
        <taxon>Ascomycota</taxon>
        <taxon>Pezizomycotina</taxon>
        <taxon>Sordariomycetes</taxon>
        <taxon>Sordariomycetidae</taxon>
        <taxon>Sordariales</taxon>
        <taxon>Chaetomiaceae</taxon>
        <taxon>Chaetomium</taxon>
    </lineage>
</organism>